<evidence type="ECO:0000313" key="3">
    <source>
        <dbReference type="Proteomes" id="UP000289260"/>
    </source>
</evidence>
<accession>A0A4P6KET8</accession>
<keyword evidence="2" id="KW-0808">Transferase</keyword>
<dbReference type="AlphaFoldDB" id="A0A4P6KET8"/>
<organism evidence="2 3">
    <name type="scientific">Leucobacter triazinivorans</name>
    <dbReference type="NCBI Taxonomy" id="1784719"/>
    <lineage>
        <taxon>Bacteria</taxon>
        <taxon>Bacillati</taxon>
        <taxon>Actinomycetota</taxon>
        <taxon>Actinomycetes</taxon>
        <taxon>Micrococcales</taxon>
        <taxon>Microbacteriaceae</taxon>
        <taxon>Leucobacter</taxon>
    </lineage>
</organism>
<dbReference type="KEGG" id="ltr:EVS81_07190"/>
<reference evidence="2 3" key="1">
    <citation type="submission" date="2019-02" db="EMBL/GenBank/DDBJ databases">
        <authorList>
            <person name="Sun L."/>
            <person name="Pan D."/>
            <person name="Wu X."/>
        </authorList>
    </citation>
    <scope>NUCLEOTIDE SEQUENCE [LARGE SCALE GENOMIC DNA]</scope>
    <source>
        <strain evidence="2 3">JW-1</strain>
    </source>
</reference>
<name>A0A4P6KET8_9MICO</name>
<gene>
    <name evidence="2" type="ORF">EVS81_07190</name>
</gene>
<dbReference type="OrthoDB" id="555447at2"/>
<dbReference type="EMBL" id="CP035806">
    <property type="protein sequence ID" value="QBE48640.1"/>
    <property type="molecule type" value="Genomic_DNA"/>
</dbReference>
<dbReference type="RefSeq" id="WP_130109775.1">
    <property type="nucleotide sequence ID" value="NZ_CP035806.1"/>
</dbReference>
<evidence type="ECO:0000259" key="1">
    <source>
        <dbReference type="Pfam" id="PF04101"/>
    </source>
</evidence>
<dbReference type="Proteomes" id="UP000289260">
    <property type="component" value="Chromosome"/>
</dbReference>
<dbReference type="GO" id="GO:0016758">
    <property type="term" value="F:hexosyltransferase activity"/>
    <property type="evidence" value="ECO:0007669"/>
    <property type="project" value="InterPro"/>
</dbReference>
<protein>
    <submittedName>
        <fullName evidence="2">Glycosyltransferase</fullName>
    </submittedName>
</protein>
<evidence type="ECO:0000313" key="2">
    <source>
        <dbReference type="EMBL" id="QBE48640.1"/>
    </source>
</evidence>
<proteinExistence type="predicted"/>
<feature type="domain" description="Glycosyl transferase family 28 C-terminal" evidence="1">
    <location>
        <begin position="238"/>
        <end position="292"/>
    </location>
</feature>
<dbReference type="Gene3D" id="3.40.50.2000">
    <property type="entry name" value="Glycogen Phosphorylase B"/>
    <property type="match status" value="1"/>
</dbReference>
<sequence length="327" mass="35717">MPDQRAAAPAPALFADGRKRILLVASTGGHLSQLVRLAQRENVAADSVWVTFDSPQSRSLLAGKPTLWVDYVAPRDAGATLRAYRRIAAALDPADFDGVLSTGAAVGAAGLAWAKRHGIPGHYVESVSRTDGPSLTGRIVRGLRLGRTYTQHPEWASRQWQPVESVLGEFRRETTEPRPDSADPLKILVTLGTIRPYRFDRLVDRVVDVSLPGDEIIWQLGETHREDLPGTAHRMLEADELLEAALAADVVVTHSGVGTVLQMLDHGVSPIVVPRHKEWQEHVDDHQLQIWRLLSRSGIGHPVEVPELTREVLTRAAASRTVGHGAA</sequence>
<dbReference type="SUPFAM" id="SSF53756">
    <property type="entry name" value="UDP-Glycosyltransferase/glycogen phosphorylase"/>
    <property type="match status" value="1"/>
</dbReference>
<keyword evidence="3" id="KW-1185">Reference proteome</keyword>
<dbReference type="Pfam" id="PF04101">
    <property type="entry name" value="Glyco_tran_28_C"/>
    <property type="match status" value="1"/>
</dbReference>
<dbReference type="InterPro" id="IPR007235">
    <property type="entry name" value="Glyco_trans_28_C"/>
</dbReference>